<keyword evidence="2" id="KW-1185">Reference proteome</keyword>
<gene>
    <name evidence="1" type="ORF">D5086_007745</name>
</gene>
<evidence type="ECO:0000313" key="2">
    <source>
        <dbReference type="Proteomes" id="UP000309997"/>
    </source>
</evidence>
<dbReference type="Proteomes" id="UP000309997">
    <property type="component" value="Unassembled WGS sequence"/>
</dbReference>
<accession>A0ACC4CDJ2</accession>
<organism evidence="1 2">
    <name type="scientific">Populus alba</name>
    <name type="common">White poplar</name>
    <dbReference type="NCBI Taxonomy" id="43335"/>
    <lineage>
        <taxon>Eukaryota</taxon>
        <taxon>Viridiplantae</taxon>
        <taxon>Streptophyta</taxon>
        <taxon>Embryophyta</taxon>
        <taxon>Tracheophyta</taxon>
        <taxon>Spermatophyta</taxon>
        <taxon>Magnoliopsida</taxon>
        <taxon>eudicotyledons</taxon>
        <taxon>Gunneridae</taxon>
        <taxon>Pentapetalae</taxon>
        <taxon>rosids</taxon>
        <taxon>fabids</taxon>
        <taxon>Malpighiales</taxon>
        <taxon>Salicaceae</taxon>
        <taxon>Saliceae</taxon>
        <taxon>Populus</taxon>
    </lineage>
</organism>
<comment type="caution">
    <text evidence="1">The sequence shown here is derived from an EMBL/GenBank/DDBJ whole genome shotgun (WGS) entry which is preliminary data.</text>
</comment>
<dbReference type="EMBL" id="RCHU02000004">
    <property type="protein sequence ID" value="KAL3596108.1"/>
    <property type="molecule type" value="Genomic_DNA"/>
</dbReference>
<reference evidence="1 2" key="1">
    <citation type="journal article" date="2024" name="Plant Biotechnol. J.">
        <title>Genome and CRISPR/Cas9 system of a widespread forest tree (Populus alba) in the world.</title>
        <authorList>
            <person name="Liu Y.J."/>
            <person name="Jiang P.F."/>
            <person name="Han X.M."/>
            <person name="Li X.Y."/>
            <person name="Wang H.M."/>
            <person name="Wang Y.J."/>
            <person name="Wang X.X."/>
            <person name="Zeng Q.Y."/>
        </authorList>
    </citation>
    <scope>NUCLEOTIDE SEQUENCE [LARGE SCALE GENOMIC DNA]</scope>
    <source>
        <strain evidence="2">cv. PAL-ZL1</strain>
    </source>
</reference>
<evidence type="ECO:0000313" key="1">
    <source>
        <dbReference type="EMBL" id="KAL3596108.1"/>
    </source>
</evidence>
<protein>
    <submittedName>
        <fullName evidence="1">Uncharacterized protein</fullName>
    </submittedName>
</protein>
<name>A0ACC4CDJ2_POPAL</name>
<proteinExistence type="predicted"/>
<sequence>MLNHISALGIYMLQVIFATISWHRKEPEENHHSLALRVKMQYNNFGSSLAISCTVDTRNVFKESGQLAQFMVALEEVVNKVLSEPIRPQFAIANVIGSGVDLSGILDFLAAKLGSKTPIIVSCAGGIMGRDAVTDEYKEVMIEDFWVDGASNSSFGIMLAVGFLPGLKVDAIPLLRPRKARGVAMVDKFVMDIMNFAASVSDSTSPSLIIMFGSEKTDQKPVMEKLDHAMSRETIVVGDERAQFLYRSGIESRNVYYGSVDQYFSDAVALVFARDQNRPSGTGEIHFHSALSSGVSTIGPRFKAVSANEIESETGLSTWLTVRREGGQEILGGQRIIDDINNELGNQTKLFIGVSEQRKCFVGPEKPRQMRSLAFHEVMGGDEEHLFVDGVGIKTGDYFHLYHSDPSAALSSCSNISKNFRNLKQKLPASCSLEVLFSLVGAVFEDVLRQPDDPRENLPKLVDPRLGDDYPLDSVCKMAQLARACTYTGNSSTKTKHEISCGSTCDTFIHTRMKVSMFS</sequence>